<sequence>MLGLAAGNGCEHSSLSFSTSSTSSIENSSPHLGSAVVSTSPFRQLSDTQSSKTGCLESAAKSTGLLPHVTSKRKAPNANTSAVVEAFRVRASSDARTWRNGVGPNMMRNVLCQVEHACPWRWRHMHVKSQEARYYSHNGMMVQDNYRERWSNIMKEETCKSPRPMAVEWGIGCFISFANSTSSS</sequence>
<feature type="compositionally biased region" description="Low complexity" evidence="1">
    <location>
        <begin position="13"/>
        <end position="29"/>
    </location>
</feature>
<evidence type="ECO:0000256" key="1">
    <source>
        <dbReference type="SAM" id="MobiDB-lite"/>
    </source>
</evidence>
<protein>
    <submittedName>
        <fullName evidence="2">Uncharacterized protein</fullName>
    </submittedName>
</protein>
<comment type="caution">
    <text evidence="2">The sequence shown here is derived from an EMBL/GenBank/DDBJ whole genome shotgun (WGS) entry which is preliminary data.</text>
</comment>
<organism evidence="2 3">
    <name type="scientific">Zingiber officinale</name>
    <name type="common">Ginger</name>
    <name type="synonym">Amomum zingiber</name>
    <dbReference type="NCBI Taxonomy" id="94328"/>
    <lineage>
        <taxon>Eukaryota</taxon>
        <taxon>Viridiplantae</taxon>
        <taxon>Streptophyta</taxon>
        <taxon>Embryophyta</taxon>
        <taxon>Tracheophyta</taxon>
        <taxon>Spermatophyta</taxon>
        <taxon>Magnoliopsida</taxon>
        <taxon>Liliopsida</taxon>
        <taxon>Zingiberales</taxon>
        <taxon>Zingiberaceae</taxon>
        <taxon>Zingiber</taxon>
    </lineage>
</organism>
<gene>
    <name evidence="2" type="ORF">ZIOFF_047469</name>
</gene>
<dbReference type="Proteomes" id="UP000734854">
    <property type="component" value="Unassembled WGS sequence"/>
</dbReference>
<keyword evidence="3" id="KW-1185">Reference proteome</keyword>
<name>A0A8J5FP72_ZINOF</name>
<accession>A0A8J5FP72</accession>
<evidence type="ECO:0000313" key="2">
    <source>
        <dbReference type="EMBL" id="KAG6492506.1"/>
    </source>
</evidence>
<proteinExistence type="predicted"/>
<dbReference type="EMBL" id="JACMSC010000013">
    <property type="protein sequence ID" value="KAG6492506.1"/>
    <property type="molecule type" value="Genomic_DNA"/>
</dbReference>
<evidence type="ECO:0000313" key="3">
    <source>
        <dbReference type="Proteomes" id="UP000734854"/>
    </source>
</evidence>
<dbReference type="AlphaFoldDB" id="A0A8J5FP72"/>
<reference evidence="2 3" key="1">
    <citation type="submission" date="2020-08" db="EMBL/GenBank/DDBJ databases">
        <title>Plant Genome Project.</title>
        <authorList>
            <person name="Zhang R.-G."/>
        </authorList>
    </citation>
    <scope>NUCLEOTIDE SEQUENCE [LARGE SCALE GENOMIC DNA]</scope>
    <source>
        <tissue evidence="2">Rhizome</tissue>
    </source>
</reference>
<feature type="region of interest" description="Disordered" evidence="1">
    <location>
        <begin position="1"/>
        <end position="33"/>
    </location>
</feature>